<feature type="compositionally biased region" description="Low complexity" evidence="1">
    <location>
        <begin position="247"/>
        <end position="258"/>
    </location>
</feature>
<protein>
    <submittedName>
        <fullName evidence="2">Uncharacterized protein</fullName>
    </submittedName>
</protein>
<keyword evidence="3" id="KW-1185">Reference proteome</keyword>
<evidence type="ECO:0000313" key="3">
    <source>
        <dbReference type="Proteomes" id="UP001345963"/>
    </source>
</evidence>
<accession>A0ABU7A214</accession>
<comment type="caution">
    <text evidence="2">The sequence shown here is derived from an EMBL/GenBank/DDBJ whole genome shotgun (WGS) entry which is preliminary data.</text>
</comment>
<feature type="region of interest" description="Disordered" evidence="1">
    <location>
        <begin position="1"/>
        <end position="56"/>
    </location>
</feature>
<feature type="compositionally biased region" description="Acidic residues" evidence="1">
    <location>
        <begin position="225"/>
        <end position="235"/>
    </location>
</feature>
<feature type="region of interest" description="Disordered" evidence="1">
    <location>
        <begin position="218"/>
        <end position="275"/>
    </location>
</feature>
<name>A0ABU7A214_9TELE</name>
<dbReference type="Proteomes" id="UP001345963">
    <property type="component" value="Unassembled WGS sequence"/>
</dbReference>
<evidence type="ECO:0000256" key="1">
    <source>
        <dbReference type="SAM" id="MobiDB-lite"/>
    </source>
</evidence>
<proteinExistence type="predicted"/>
<feature type="compositionally biased region" description="Low complexity" evidence="1">
    <location>
        <begin position="30"/>
        <end position="42"/>
    </location>
</feature>
<sequence length="456" mass="48048">MPSKRKKNKRRMRRVQAQRRALEEQHAANPPIKSSSGIAISAPPIPTPIKAGKTAPPTCAKLPQAIPISVPLVELPKVEQEPVLKDDATEVFKVEVAAEESDGVLLERASAGLEVESRVGDEVEGPALVTKGAPVQSSPPVEPSTVEADLAQEVEVTVSEAEPTSEVAAPDEAPVDFAAVAETRDVWEADLEKVVTLAEEHTETKFQLEVAITRDITISESVREADEEPEVEYPSEVEPAAEKTESDTGSEVESVTETLEAEEEAEKVSPAVPAEGGEEKLKVLAEEDSAALSVESVTSVEDAFGPSVEIPAVLDTITEAPLDEADPPVVETTEGIADPLVHEFVVTESVSAAKDVVSASAVVQQETKGTWDMLATQTKPMDAAPADPETAVAPAGKNAAADQTCLDVLSDEVKSGGCEVPCQLQFPVEAGQLDAVELSVEISQNGSIVPEVSIEG</sequence>
<feature type="compositionally biased region" description="Basic residues" evidence="1">
    <location>
        <begin position="1"/>
        <end position="17"/>
    </location>
</feature>
<organism evidence="2 3">
    <name type="scientific">Ataeniobius toweri</name>
    <dbReference type="NCBI Taxonomy" id="208326"/>
    <lineage>
        <taxon>Eukaryota</taxon>
        <taxon>Metazoa</taxon>
        <taxon>Chordata</taxon>
        <taxon>Craniata</taxon>
        <taxon>Vertebrata</taxon>
        <taxon>Euteleostomi</taxon>
        <taxon>Actinopterygii</taxon>
        <taxon>Neopterygii</taxon>
        <taxon>Teleostei</taxon>
        <taxon>Neoteleostei</taxon>
        <taxon>Acanthomorphata</taxon>
        <taxon>Ovalentaria</taxon>
        <taxon>Atherinomorphae</taxon>
        <taxon>Cyprinodontiformes</taxon>
        <taxon>Goodeidae</taxon>
        <taxon>Ataeniobius</taxon>
    </lineage>
</organism>
<gene>
    <name evidence="2" type="ORF">ATANTOWER_014114</name>
</gene>
<dbReference type="EMBL" id="JAHUTI010000296">
    <property type="protein sequence ID" value="MED6231923.1"/>
    <property type="molecule type" value="Genomic_DNA"/>
</dbReference>
<evidence type="ECO:0000313" key="2">
    <source>
        <dbReference type="EMBL" id="MED6231923.1"/>
    </source>
</evidence>
<reference evidence="2 3" key="1">
    <citation type="submission" date="2021-07" db="EMBL/GenBank/DDBJ databases">
        <authorList>
            <person name="Palmer J.M."/>
        </authorList>
    </citation>
    <scope>NUCLEOTIDE SEQUENCE [LARGE SCALE GENOMIC DNA]</scope>
    <source>
        <strain evidence="2 3">AT_MEX2019</strain>
        <tissue evidence="2">Muscle</tissue>
    </source>
</reference>
<feature type="region of interest" description="Disordered" evidence="1">
    <location>
        <begin position="124"/>
        <end position="143"/>
    </location>
</feature>